<dbReference type="EMBL" id="BMIS01000002">
    <property type="protein sequence ID" value="GGE60949.1"/>
    <property type="molecule type" value="Genomic_DNA"/>
</dbReference>
<evidence type="ECO:0000256" key="2">
    <source>
        <dbReference type="ARBA" id="ARBA00023125"/>
    </source>
</evidence>
<dbReference type="Pfam" id="PF07729">
    <property type="entry name" value="FCD"/>
    <property type="match status" value="1"/>
</dbReference>
<comment type="caution">
    <text evidence="5">The sequence shown here is derived from an EMBL/GenBank/DDBJ whole genome shotgun (WGS) entry which is preliminary data.</text>
</comment>
<organism evidence="5 6">
    <name type="scientific">Nesterenkonia cremea</name>
    <dbReference type="NCBI Taxonomy" id="1882340"/>
    <lineage>
        <taxon>Bacteria</taxon>
        <taxon>Bacillati</taxon>
        <taxon>Actinomycetota</taxon>
        <taxon>Actinomycetes</taxon>
        <taxon>Micrococcales</taxon>
        <taxon>Micrococcaceae</taxon>
        <taxon>Nesterenkonia</taxon>
    </lineage>
</organism>
<dbReference type="InterPro" id="IPR036390">
    <property type="entry name" value="WH_DNA-bd_sf"/>
</dbReference>
<sequence>MRGFMTKNSQVDVVYDQLRAKILDGTLAQGDDLNERAIADLTGTSRTPVREGVARLIEDGLAERQNRRTRVTVWDEERLGQLYETRALLESEACRLAAMRRSENTIIRLEASLAEQQGLKNPSSELRRDLNYRFHEEIWQASGNPFLLEANRKYGVQSMSVTPTTLRTDERWEKSIEEHTELVRHIDAHRAAEAADLMRQHLESALRQR</sequence>
<dbReference type="PROSITE" id="PS50949">
    <property type="entry name" value="HTH_GNTR"/>
    <property type="match status" value="1"/>
</dbReference>
<feature type="domain" description="HTH gntR-type" evidence="4">
    <location>
        <begin position="8"/>
        <end position="76"/>
    </location>
</feature>
<dbReference type="GO" id="GO:0003700">
    <property type="term" value="F:DNA-binding transcription factor activity"/>
    <property type="evidence" value="ECO:0007669"/>
    <property type="project" value="InterPro"/>
</dbReference>
<dbReference type="SUPFAM" id="SSF48008">
    <property type="entry name" value="GntR ligand-binding domain-like"/>
    <property type="match status" value="1"/>
</dbReference>
<evidence type="ECO:0000256" key="3">
    <source>
        <dbReference type="ARBA" id="ARBA00023163"/>
    </source>
</evidence>
<dbReference type="Pfam" id="PF00392">
    <property type="entry name" value="GntR"/>
    <property type="match status" value="1"/>
</dbReference>
<dbReference type="PANTHER" id="PTHR43537:SF45">
    <property type="entry name" value="GNTR FAMILY REGULATORY PROTEIN"/>
    <property type="match status" value="1"/>
</dbReference>
<dbReference type="AlphaFoldDB" id="A0A917ALR7"/>
<dbReference type="Proteomes" id="UP000633136">
    <property type="component" value="Unassembled WGS sequence"/>
</dbReference>
<evidence type="ECO:0000256" key="1">
    <source>
        <dbReference type="ARBA" id="ARBA00023015"/>
    </source>
</evidence>
<accession>A0A917ALR7</accession>
<evidence type="ECO:0000259" key="4">
    <source>
        <dbReference type="PROSITE" id="PS50949"/>
    </source>
</evidence>
<dbReference type="InterPro" id="IPR000524">
    <property type="entry name" value="Tscrpt_reg_HTH_GntR"/>
</dbReference>
<dbReference type="InterPro" id="IPR011711">
    <property type="entry name" value="GntR_C"/>
</dbReference>
<dbReference type="GO" id="GO:0003677">
    <property type="term" value="F:DNA binding"/>
    <property type="evidence" value="ECO:0007669"/>
    <property type="project" value="UniProtKB-KW"/>
</dbReference>
<reference evidence="5" key="1">
    <citation type="journal article" date="2014" name="Int. J. Syst. Evol. Microbiol.">
        <title>Complete genome sequence of Corynebacterium casei LMG S-19264T (=DSM 44701T), isolated from a smear-ripened cheese.</title>
        <authorList>
            <consortium name="US DOE Joint Genome Institute (JGI-PGF)"/>
            <person name="Walter F."/>
            <person name="Albersmeier A."/>
            <person name="Kalinowski J."/>
            <person name="Ruckert C."/>
        </authorList>
    </citation>
    <scope>NUCLEOTIDE SEQUENCE</scope>
    <source>
        <strain evidence="5">CGMCC 1.15388</strain>
    </source>
</reference>
<keyword evidence="3" id="KW-0804">Transcription</keyword>
<dbReference type="SMART" id="SM00345">
    <property type="entry name" value="HTH_GNTR"/>
    <property type="match status" value="1"/>
</dbReference>
<evidence type="ECO:0000313" key="6">
    <source>
        <dbReference type="Proteomes" id="UP000633136"/>
    </source>
</evidence>
<keyword evidence="1" id="KW-0805">Transcription regulation</keyword>
<proteinExistence type="predicted"/>
<dbReference type="SUPFAM" id="SSF46785">
    <property type="entry name" value="Winged helix' DNA-binding domain"/>
    <property type="match status" value="1"/>
</dbReference>
<protein>
    <submittedName>
        <fullName evidence="5">GntR family transcriptional regulator</fullName>
    </submittedName>
</protein>
<reference evidence="5" key="2">
    <citation type="submission" date="2020-09" db="EMBL/GenBank/DDBJ databases">
        <authorList>
            <person name="Sun Q."/>
            <person name="Zhou Y."/>
        </authorList>
    </citation>
    <scope>NUCLEOTIDE SEQUENCE</scope>
    <source>
        <strain evidence="5">CGMCC 1.15388</strain>
    </source>
</reference>
<keyword evidence="6" id="KW-1185">Reference proteome</keyword>
<dbReference type="InterPro" id="IPR036388">
    <property type="entry name" value="WH-like_DNA-bd_sf"/>
</dbReference>
<evidence type="ECO:0000313" key="5">
    <source>
        <dbReference type="EMBL" id="GGE60949.1"/>
    </source>
</evidence>
<dbReference type="PANTHER" id="PTHR43537">
    <property type="entry name" value="TRANSCRIPTIONAL REGULATOR, GNTR FAMILY"/>
    <property type="match status" value="1"/>
</dbReference>
<dbReference type="Gene3D" id="1.10.10.10">
    <property type="entry name" value="Winged helix-like DNA-binding domain superfamily/Winged helix DNA-binding domain"/>
    <property type="match status" value="1"/>
</dbReference>
<name>A0A917ALR7_9MICC</name>
<keyword evidence="2" id="KW-0238">DNA-binding</keyword>
<dbReference type="InterPro" id="IPR008920">
    <property type="entry name" value="TF_FadR/GntR_C"/>
</dbReference>
<dbReference type="SMART" id="SM00895">
    <property type="entry name" value="FCD"/>
    <property type="match status" value="1"/>
</dbReference>
<dbReference type="Gene3D" id="1.20.120.530">
    <property type="entry name" value="GntR ligand-binding domain-like"/>
    <property type="match status" value="1"/>
</dbReference>
<gene>
    <name evidence="5" type="ORF">GCM10011401_04810</name>
</gene>